<gene>
    <name evidence="2" type="ORF">PAPOLLO_LOCUS22858</name>
</gene>
<protein>
    <submittedName>
        <fullName evidence="2">(apollo) hypothetical protein</fullName>
    </submittedName>
</protein>
<proteinExistence type="predicted"/>
<reference evidence="2" key="1">
    <citation type="submission" date="2021-04" db="EMBL/GenBank/DDBJ databases">
        <authorList>
            <person name="Tunstrom K."/>
        </authorList>
    </citation>
    <scope>NUCLEOTIDE SEQUENCE</scope>
</reference>
<sequence>MNCYAFDHTKHSCYSTKKDPTIFTVTATGATITVCSNCKHEGHGANQVNCPAFQKQLAIRERVLLNRQAKAKERSEAARVRKETTFAQALRSNKDEELGPTPPSPPRQTALTASTDQPNMDIQLVILMCMDSVVAEVNNMRTEMNSLKTELLIIKRAKIATTVNG</sequence>
<dbReference type="EMBL" id="CAJQZP010001411">
    <property type="protein sequence ID" value="CAG5043997.1"/>
    <property type="molecule type" value="Genomic_DNA"/>
</dbReference>
<accession>A0A8S3XZY1</accession>
<feature type="region of interest" description="Disordered" evidence="1">
    <location>
        <begin position="71"/>
        <end position="115"/>
    </location>
</feature>
<organism evidence="2 3">
    <name type="scientific">Parnassius apollo</name>
    <name type="common">Apollo butterfly</name>
    <name type="synonym">Papilio apollo</name>
    <dbReference type="NCBI Taxonomy" id="110799"/>
    <lineage>
        <taxon>Eukaryota</taxon>
        <taxon>Metazoa</taxon>
        <taxon>Ecdysozoa</taxon>
        <taxon>Arthropoda</taxon>
        <taxon>Hexapoda</taxon>
        <taxon>Insecta</taxon>
        <taxon>Pterygota</taxon>
        <taxon>Neoptera</taxon>
        <taxon>Endopterygota</taxon>
        <taxon>Lepidoptera</taxon>
        <taxon>Glossata</taxon>
        <taxon>Ditrysia</taxon>
        <taxon>Papilionoidea</taxon>
        <taxon>Papilionidae</taxon>
        <taxon>Parnassiinae</taxon>
        <taxon>Parnassini</taxon>
        <taxon>Parnassius</taxon>
        <taxon>Parnassius</taxon>
    </lineage>
</organism>
<name>A0A8S3XZY1_PARAO</name>
<evidence type="ECO:0000256" key="1">
    <source>
        <dbReference type="SAM" id="MobiDB-lite"/>
    </source>
</evidence>
<feature type="compositionally biased region" description="Basic and acidic residues" evidence="1">
    <location>
        <begin position="71"/>
        <end position="84"/>
    </location>
</feature>
<dbReference type="OrthoDB" id="7349649at2759"/>
<dbReference type="Proteomes" id="UP000691718">
    <property type="component" value="Unassembled WGS sequence"/>
</dbReference>
<keyword evidence="3" id="KW-1185">Reference proteome</keyword>
<dbReference type="AlphaFoldDB" id="A0A8S3XZY1"/>
<evidence type="ECO:0000313" key="3">
    <source>
        <dbReference type="Proteomes" id="UP000691718"/>
    </source>
</evidence>
<comment type="caution">
    <text evidence="2">The sequence shown here is derived from an EMBL/GenBank/DDBJ whole genome shotgun (WGS) entry which is preliminary data.</text>
</comment>
<evidence type="ECO:0000313" key="2">
    <source>
        <dbReference type="EMBL" id="CAG5043997.1"/>
    </source>
</evidence>